<evidence type="ECO:0000259" key="1">
    <source>
        <dbReference type="Pfam" id="PF06250"/>
    </source>
</evidence>
<keyword evidence="4" id="KW-1185">Reference proteome</keyword>
<protein>
    <submittedName>
        <fullName evidence="3">DUF1016 domain-containing protein</fullName>
    </submittedName>
</protein>
<dbReference type="OrthoDB" id="9801263at2"/>
<dbReference type="InterPro" id="IPR009362">
    <property type="entry name" value="YhcG_C"/>
</dbReference>
<dbReference type="Proteomes" id="UP000318585">
    <property type="component" value="Unassembled WGS sequence"/>
</dbReference>
<evidence type="ECO:0000313" key="4">
    <source>
        <dbReference type="Proteomes" id="UP000318585"/>
    </source>
</evidence>
<dbReference type="PANTHER" id="PTHR30547">
    <property type="entry name" value="UNCHARACTERIZED PROTEIN YHCG-RELATED"/>
    <property type="match status" value="1"/>
</dbReference>
<evidence type="ECO:0000259" key="2">
    <source>
        <dbReference type="Pfam" id="PF17761"/>
    </source>
</evidence>
<dbReference type="Pfam" id="PF06250">
    <property type="entry name" value="YhcG_C"/>
    <property type="match status" value="1"/>
</dbReference>
<dbReference type="InterPro" id="IPR011856">
    <property type="entry name" value="tRNA_endonuc-like_dom_sf"/>
</dbReference>
<dbReference type="EMBL" id="VJZR01000001">
    <property type="protein sequence ID" value="TRX23675.1"/>
    <property type="molecule type" value="Genomic_DNA"/>
</dbReference>
<organism evidence="3 4">
    <name type="scientific">Flavobacterium franklandianum</name>
    <dbReference type="NCBI Taxonomy" id="2594430"/>
    <lineage>
        <taxon>Bacteria</taxon>
        <taxon>Pseudomonadati</taxon>
        <taxon>Bacteroidota</taxon>
        <taxon>Flavobacteriia</taxon>
        <taxon>Flavobacteriales</taxon>
        <taxon>Flavobacteriaceae</taxon>
        <taxon>Flavobacterium</taxon>
    </lineage>
</organism>
<name>A0A553CT95_9FLAO</name>
<reference evidence="3 4" key="1">
    <citation type="submission" date="2019-07" db="EMBL/GenBank/DDBJ databases">
        <title>Novel species of Flavobacterium.</title>
        <authorList>
            <person name="Liu Q."/>
            <person name="Xin Y.-H."/>
        </authorList>
    </citation>
    <scope>NUCLEOTIDE SEQUENCE [LARGE SCALE GENOMIC DNA]</scope>
    <source>
        <strain evidence="3 4">LB3P56</strain>
    </source>
</reference>
<proteinExistence type="predicted"/>
<dbReference type="GO" id="GO:0003676">
    <property type="term" value="F:nucleic acid binding"/>
    <property type="evidence" value="ECO:0007669"/>
    <property type="project" value="InterPro"/>
</dbReference>
<comment type="caution">
    <text evidence="3">The sequence shown here is derived from an EMBL/GenBank/DDBJ whole genome shotgun (WGS) entry which is preliminary data.</text>
</comment>
<accession>A0A553CT95</accession>
<dbReference type="AlphaFoldDB" id="A0A553CT95"/>
<sequence>MTQLNKDISPDAYNEFLSDVATAVQQHRVQAIQSVQTISNQLYWNIGELIIKKQEEFGWGKSVILLLSRDLPQLIGEGVSWSPRNLQFMKQLVAEYSNVNQAGSQLENTNVKPPVSQLENANVNQADSHLEYVKKLIAATPWQHNVLILQKVKEPKARIFYLEQTIKNRYSRAVLLHQIKANSYEHYTTKPSQHNFAKALPEHFQEQARESIKSVYSLDFLDINKPVTEKALENTMVENVKRLMLELGYGFCFIGNQYRLSLGDKDYYIDLLFYHRILKCLVAVELKVVEFEPEFVGKLDFYLQLMDEQLKQFDDQPSIGILLVPEKNHLEVEYTLRNANKPIGVAEYILSKQLPEEMIGKLPTVAEFQRILISETKPNK</sequence>
<gene>
    <name evidence="3" type="ORF">FNW17_00395</name>
</gene>
<feature type="domain" description="YhcG N-terminal" evidence="2">
    <location>
        <begin position="20"/>
        <end position="185"/>
    </location>
</feature>
<dbReference type="RefSeq" id="WP_143390460.1">
    <property type="nucleotide sequence ID" value="NZ_VJZQ01000010.1"/>
</dbReference>
<dbReference type="InterPro" id="IPR053148">
    <property type="entry name" value="PD-DEXK-like_domain"/>
</dbReference>
<dbReference type="Pfam" id="PF17761">
    <property type="entry name" value="DUF1016_N"/>
    <property type="match status" value="1"/>
</dbReference>
<dbReference type="InterPro" id="IPR041527">
    <property type="entry name" value="YhcG_N"/>
</dbReference>
<feature type="domain" description="YhcG PDDEXK nuclease" evidence="1">
    <location>
        <begin position="210"/>
        <end position="363"/>
    </location>
</feature>
<dbReference type="Gene3D" id="3.40.1350.10">
    <property type="match status" value="1"/>
</dbReference>
<dbReference type="PANTHER" id="PTHR30547:SF0">
    <property type="entry name" value="BLR8175 PROTEIN"/>
    <property type="match status" value="1"/>
</dbReference>
<evidence type="ECO:0000313" key="3">
    <source>
        <dbReference type="EMBL" id="TRX23675.1"/>
    </source>
</evidence>